<keyword evidence="1" id="KW-0547">Nucleotide-binding</keyword>
<dbReference type="SUPFAM" id="SSF52540">
    <property type="entry name" value="P-loop containing nucleoside triphosphate hydrolases"/>
    <property type="match status" value="1"/>
</dbReference>
<evidence type="ECO:0000256" key="2">
    <source>
        <dbReference type="ARBA" id="ARBA00023134"/>
    </source>
</evidence>
<dbReference type="SUPFAM" id="SSF56112">
    <property type="entry name" value="Protein kinase-like (PK-like)"/>
    <property type="match status" value="1"/>
</dbReference>
<keyword evidence="4" id="KW-1185">Reference proteome</keyword>
<proteinExistence type="predicted"/>
<dbReference type="Gene3D" id="3.40.50.300">
    <property type="entry name" value="P-loop containing nucleotide triphosphate hydrolases"/>
    <property type="match status" value="1"/>
</dbReference>
<protein>
    <submittedName>
        <fullName evidence="5">Uncharacterized protein</fullName>
    </submittedName>
</protein>
<sequence>MAVIYDNWERLVRATLRREDLRLSGQRTPSSVSSVSGSSSFNFGFSSSPVSSFNILSLLVGDSFSYDQILQATNRLDDSNLIKLGSHGKFIYGVLEDGTQILVEKIDLSDKTESCFMSELENFGKVCHSSFTLLGHCLENGKDKFLVYKYLPHRGLSRSLYRKIDLNDRIHLPPLDWKRRLMVAVNTLQKKIVSNTDKHSPMLDSKVKWKIVVKISSGAAEGLYNAHHEFVPHFFDGSVLDSNYEVQLGRHSDIHAEVNDSWNRIAMLQQLPKYQIIRLHERNFGDNSKWLEIVEEVDLVLFSVSLTDYDEFYVDSEGCRINKMLASRKLMENVVTHATFANKNFLLVLDKFDLFEKKVGQAPLTRCDWFQDFNIEVLPCSSASVGQYAFHYIAVKFKRLFDSITTGKLYVSPVTVLGADSVEEALKYGREIIKWEEEKFTVDYSDDEWSSSSF</sequence>
<organism evidence="4 5">
    <name type="scientific">Coffea arabica</name>
    <name type="common">Arabian coffee</name>
    <dbReference type="NCBI Taxonomy" id="13443"/>
    <lineage>
        <taxon>Eukaryota</taxon>
        <taxon>Viridiplantae</taxon>
        <taxon>Streptophyta</taxon>
        <taxon>Embryophyta</taxon>
        <taxon>Tracheophyta</taxon>
        <taxon>Spermatophyta</taxon>
        <taxon>Magnoliopsida</taxon>
        <taxon>eudicotyledons</taxon>
        <taxon>Gunneridae</taxon>
        <taxon>Pentapetalae</taxon>
        <taxon>asterids</taxon>
        <taxon>lamiids</taxon>
        <taxon>Gentianales</taxon>
        <taxon>Rubiaceae</taxon>
        <taxon>Ixoroideae</taxon>
        <taxon>Gardenieae complex</taxon>
        <taxon>Bertiereae - Coffeeae clade</taxon>
        <taxon>Coffeeae</taxon>
        <taxon>Coffea</taxon>
    </lineage>
</organism>
<dbReference type="InterPro" id="IPR001019">
    <property type="entry name" value="Gprotein_alpha_su"/>
</dbReference>
<dbReference type="Gene3D" id="3.30.200.20">
    <property type="entry name" value="Phosphorylase Kinase, domain 1"/>
    <property type="match status" value="1"/>
</dbReference>
<dbReference type="RefSeq" id="XP_071915865.1">
    <property type="nucleotide sequence ID" value="XM_072059764.1"/>
</dbReference>
<keyword evidence="3" id="KW-0807">Transducer</keyword>
<dbReference type="Proteomes" id="UP001652660">
    <property type="component" value="Chromosome 7e"/>
</dbReference>
<dbReference type="PANTHER" id="PTHR10218">
    <property type="entry name" value="GTP-BINDING PROTEIN ALPHA SUBUNIT"/>
    <property type="match status" value="1"/>
</dbReference>
<dbReference type="InterPro" id="IPR011009">
    <property type="entry name" value="Kinase-like_dom_sf"/>
</dbReference>
<dbReference type="InterPro" id="IPR027417">
    <property type="entry name" value="P-loop_NTPase"/>
</dbReference>
<reference evidence="5" key="1">
    <citation type="submission" date="2025-08" db="UniProtKB">
        <authorList>
            <consortium name="RefSeq"/>
        </authorList>
    </citation>
    <scope>IDENTIFICATION</scope>
    <source>
        <tissue evidence="5">Leaves</tissue>
    </source>
</reference>
<dbReference type="GeneID" id="113701182"/>
<evidence type="ECO:0000313" key="4">
    <source>
        <dbReference type="Proteomes" id="UP001652660"/>
    </source>
</evidence>
<evidence type="ECO:0000313" key="5">
    <source>
        <dbReference type="RefSeq" id="XP_071915865.1"/>
    </source>
</evidence>
<name>A0ABM4V8L3_COFAR</name>
<accession>A0ABM4V8L3</accession>
<dbReference type="Pfam" id="PF00503">
    <property type="entry name" value="G-alpha"/>
    <property type="match status" value="1"/>
</dbReference>
<keyword evidence="2" id="KW-0342">GTP-binding</keyword>
<evidence type="ECO:0000256" key="3">
    <source>
        <dbReference type="ARBA" id="ARBA00023224"/>
    </source>
</evidence>
<gene>
    <name evidence="5" type="primary">LOC113701182</name>
</gene>
<dbReference type="PANTHER" id="PTHR10218:SF321">
    <property type="entry name" value="EXTRA-LARGE GUANINE NUCLEOTIDE-BINDING PROTEIN 2"/>
    <property type="match status" value="1"/>
</dbReference>
<dbReference type="PROSITE" id="PS51882">
    <property type="entry name" value="G_ALPHA"/>
    <property type="match status" value="1"/>
</dbReference>
<evidence type="ECO:0000256" key="1">
    <source>
        <dbReference type="ARBA" id="ARBA00022741"/>
    </source>
</evidence>